<dbReference type="RefSeq" id="WP_155667864.1">
    <property type="nucleotide sequence ID" value="NZ_WOCA01000003.1"/>
</dbReference>
<dbReference type="GO" id="GO:0003677">
    <property type="term" value="F:DNA binding"/>
    <property type="evidence" value="ECO:0007669"/>
    <property type="project" value="UniProtKB-UniRule"/>
</dbReference>
<dbReference type="AlphaFoldDB" id="A0A6N8FJH7"/>
<proteinExistence type="predicted"/>
<dbReference type="CDD" id="cd00383">
    <property type="entry name" value="trans_reg_C"/>
    <property type="match status" value="1"/>
</dbReference>
<gene>
    <name evidence="6" type="ORF">GMD78_05785</name>
</gene>
<evidence type="ECO:0000313" key="7">
    <source>
        <dbReference type="Proteomes" id="UP000469125"/>
    </source>
</evidence>
<dbReference type="SUPFAM" id="SSF46894">
    <property type="entry name" value="C-terminal effector domain of the bipartite response regulators"/>
    <property type="match status" value="1"/>
</dbReference>
<comment type="caution">
    <text evidence="6">The sequence shown here is derived from an EMBL/GenBank/DDBJ whole genome shotgun (WGS) entry which is preliminary data.</text>
</comment>
<dbReference type="GO" id="GO:0006355">
    <property type="term" value="P:regulation of DNA-templated transcription"/>
    <property type="evidence" value="ECO:0007669"/>
    <property type="project" value="InterPro"/>
</dbReference>
<keyword evidence="7" id="KW-1185">Reference proteome</keyword>
<evidence type="ECO:0000259" key="5">
    <source>
        <dbReference type="PROSITE" id="PS51755"/>
    </source>
</evidence>
<keyword evidence="3" id="KW-0804">Transcription</keyword>
<dbReference type="SMART" id="SM00862">
    <property type="entry name" value="Trans_reg_C"/>
    <property type="match status" value="1"/>
</dbReference>
<dbReference type="InterPro" id="IPR001867">
    <property type="entry name" value="OmpR/PhoB-type_DNA-bd"/>
</dbReference>
<dbReference type="PROSITE" id="PS51755">
    <property type="entry name" value="OMPR_PHOB"/>
    <property type="match status" value="1"/>
</dbReference>
<dbReference type="GO" id="GO:0000160">
    <property type="term" value="P:phosphorelay signal transduction system"/>
    <property type="evidence" value="ECO:0007669"/>
    <property type="project" value="InterPro"/>
</dbReference>
<dbReference type="InterPro" id="IPR036388">
    <property type="entry name" value="WH-like_DNA-bd_sf"/>
</dbReference>
<accession>A0A6N8FJH7</accession>
<dbReference type="Gene3D" id="1.10.10.10">
    <property type="entry name" value="Winged helix-like DNA-binding domain superfamily/Winged helix DNA-binding domain"/>
    <property type="match status" value="1"/>
</dbReference>
<evidence type="ECO:0000256" key="4">
    <source>
        <dbReference type="PROSITE-ProRule" id="PRU01091"/>
    </source>
</evidence>
<keyword evidence="1" id="KW-0805">Transcription regulation</keyword>
<feature type="DNA-binding region" description="OmpR/PhoB-type" evidence="4">
    <location>
        <begin position="1"/>
        <end position="90"/>
    </location>
</feature>
<dbReference type="InterPro" id="IPR016032">
    <property type="entry name" value="Sig_transdc_resp-reg_C-effctor"/>
</dbReference>
<dbReference type="Proteomes" id="UP000469125">
    <property type="component" value="Unassembled WGS sequence"/>
</dbReference>
<evidence type="ECO:0000256" key="1">
    <source>
        <dbReference type="ARBA" id="ARBA00023015"/>
    </source>
</evidence>
<dbReference type="Pfam" id="PF00486">
    <property type="entry name" value="Trans_reg_C"/>
    <property type="match status" value="1"/>
</dbReference>
<feature type="domain" description="OmpR/PhoB-type" evidence="5">
    <location>
        <begin position="1"/>
        <end position="90"/>
    </location>
</feature>
<evidence type="ECO:0000256" key="2">
    <source>
        <dbReference type="ARBA" id="ARBA00023125"/>
    </source>
</evidence>
<evidence type="ECO:0000313" key="6">
    <source>
        <dbReference type="EMBL" id="MUK87909.1"/>
    </source>
</evidence>
<name>A0A6N8FJH7_9BACI</name>
<keyword evidence="2 4" id="KW-0238">DNA-binding</keyword>
<dbReference type="EMBL" id="WOCA01000003">
    <property type="protein sequence ID" value="MUK87909.1"/>
    <property type="molecule type" value="Genomic_DNA"/>
</dbReference>
<sequence length="374" mass="43830">MIFSQEDYSVTCDEEKVVLLRKEYLLLLFLYKNKGIAFSREDILNAVWPLEDPTDRTVDDHIYRLRKKLSPFCEKVSIKTVKGFGYLLAVDEKRQPSPVPMPEELFEQANHLFNMYYKYGHGKALKELITNKELGFSLNEKYETVLYLLQSDFTSLLQKMDSSNNKFIPLYLYANIEEDTEQVISIYEKVIRSKVLVEEQQMDIEYFSLPMLYMKVDKPNESMKIVHKGLNEIKFDDKHGFFPLLNIMKTIILLFTYEIAKTKDEIAAIENLLALHPYQREQGVLHVIKGLILIAEGKSAKGKDLIEEGRTIIIQSGHSYYFLFIYQVLDLVLAKLGVDVDTINFYEREKSKYYKKANLWNLKEVISDQVRKFL</sequence>
<protein>
    <recommendedName>
        <fullName evidence="5">OmpR/PhoB-type domain-containing protein</fullName>
    </recommendedName>
</protein>
<evidence type="ECO:0000256" key="3">
    <source>
        <dbReference type="ARBA" id="ARBA00023163"/>
    </source>
</evidence>
<reference evidence="6 7" key="1">
    <citation type="submission" date="2019-11" db="EMBL/GenBank/DDBJ databases">
        <authorList>
            <person name="Li X."/>
        </authorList>
    </citation>
    <scope>NUCLEOTIDE SEQUENCE [LARGE SCALE GENOMIC DNA]</scope>
    <source>
        <strain evidence="6 7">L9</strain>
    </source>
</reference>
<organism evidence="6 7">
    <name type="scientific">Ornithinibacillus caprae</name>
    <dbReference type="NCBI Taxonomy" id="2678566"/>
    <lineage>
        <taxon>Bacteria</taxon>
        <taxon>Bacillati</taxon>
        <taxon>Bacillota</taxon>
        <taxon>Bacilli</taxon>
        <taxon>Bacillales</taxon>
        <taxon>Bacillaceae</taxon>
        <taxon>Ornithinibacillus</taxon>
    </lineage>
</organism>